<dbReference type="InterPro" id="IPR001594">
    <property type="entry name" value="Palmitoyltrfase_DHHC"/>
</dbReference>
<dbReference type="EC" id="2.3.1.225" evidence="7"/>
<comment type="caution">
    <text evidence="9">The sequence shown here is derived from an EMBL/GenBank/DDBJ whole genome shotgun (WGS) entry which is preliminary data.</text>
</comment>
<dbReference type="GO" id="GO:0005783">
    <property type="term" value="C:endoplasmic reticulum"/>
    <property type="evidence" value="ECO:0007669"/>
    <property type="project" value="TreeGrafter"/>
</dbReference>
<name>A0A9P1BP96_9DINO</name>
<evidence type="ECO:0000313" key="10">
    <source>
        <dbReference type="EMBL" id="CAL1129645.1"/>
    </source>
</evidence>
<dbReference type="PROSITE" id="PS50216">
    <property type="entry name" value="DHHC"/>
    <property type="match status" value="1"/>
</dbReference>
<evidence type="ECO:0000256" key="6">
    <source>
        <dbReference type="ARBA" id="ARBA00023315"/>
    </source>
</evidence>
<dbReference type="InterPro" id="IPR039859">
    <property type="entry name" value="PFA4/ZDH16/20/ERF2-like"/>
</dbReference>
<feature type="domain" description="Palmitoyltransferase DHHC" evidence="8">
    <location>
        <begin position="97"/>
        <end position="225"/>
    </location>
</feature>
<evidence type="ECO:0000259" key="8">
    <source>
        <dbReference type="Pfam" id="PF01529"/>
    </source>
</evidence>
<evidence type="ECO:0000313" key="11">
    <source>
        <dbReference type="Proteomes" id="UP001152797"/>
    </source>
</evidence>
<reference evidence="10" key="2">
    <citation type="submission" date="2024-04" db="EMBL/GenBank/DDBJ databases">
        <authorList>
            <person name="Chen Y."/>
            <person name="Shah S."/>
            <person name="Dougan E. K."/>
            <person name="Thang M."/>
            <person name="Chan C."/>
        </authorList>
    </citation>
    <scope>NUCLEOTIDE SEQUENCE [LARGE SCALE GENOMIC DNA]</scope>
</reference>
<comment type="subcellular location">
    <subcellularLocation>
        <location evidence="1">Membrane</location>
        <topology evidence="1">Multi-pass membrane protein</topology>
    </subcellularLocation>
</comment>
<accession>A0A9P1BP96</accession>
<proteinExistence type="inferred from homology"/>
<dbReference type="GO" id="GO:0019706">
    <property type="term" value="F:protein-cysteine S-palmitoyltransferase activity"/>
    <property type="evidence" value="ECO:0007669"/>
    <property type="project" value="UniProtKB-EC"/>
</dbReference>
<comment type="domain">
    <text evidence="7">The DHHC domain is required for palmitoyltransferase activity.</text>
</comment>
<reference evidence="9" key="1">
    <citation type="submission" date="2022-10" db="EMBL/GenBank/DDBJ databases">
        <authorList>
            <person name="Chen Y."/>
            <person name="Dougan E. K."/>
            <person name="Chan C."/>
            <person name="Rhodes N."/>
            <person name="Thang M."/>
        </authorList>
    </citation>
    <scope>NUCLEOTIDE SEQUENCE</scope>
</reference>
<dbReference type="EMBL" id="CAMXCT010000258">
    <property type="protein sequence ID" value="CAI3976270.1"/>
    <property type="molecule type" value="Genomic_DNA"/>
</dbReference>
<feature type="transmembrane region" description="Helical" evidence="7">
    <location>
        <begin position="185"/>
        <end position="211"/>
    </location>
</feature>
<evidence type="ECO:0000256" key="7">
    <source>
        <dbReference type="RuleBase" id="RU079119"/>
    </source>
</evidence>
<dbReference type="EMBL" id="CAMXCT030000258">
    <property type="protein sequence ID" value="CAL4763582.1"/>
    <property type="molecule type" value="Genomic_DNA"/>
</dbReference>
<evidence type="ECO:0000256" key="5">
    <source>
        <dbReference type="ARBA" id="ARBA00023136"/>
    </source>
</evidence>
<keyword evidence="5 7" id="KW-0472">Membrane</keyword>
<keyword evidence="2 7" id="KW-0808">Transferase</keyword>
<evidence type="ECO:0000256" key="2">
    <source>
        <dbReference type="ARBA" id="ARBA00022679"/>
    </source>
</evidence>
<gene>
    <name evidence="9" type="ORF">C1SCF055_LOCUS4504</name>
</gene>
<comment type="catalytic activity">
    <reaction evidence="7">
        <text>L-cysteinyl-[protein] + hexadecanoyl-CoA = S-hexadecanoyl-L-cysteinyl-[protein] + CoA</text>
        <dbReference type="Rhea" id="RHEA:36683"/>
        <dbReference type="Rhea" id="RHEA-COMP:10131"/>
        <dbReference type="Rhea" id="RHEA-COMP:11032"/>
        <dbReference type="ChEBI" id="CHEBI:29950"/>
        <dbReference type="ChEBI" id="CHEBI:57287"/>
        <dbReference type="ChEBI" id="CHEBI:57379"/>
        <dbReference type="ChEBI" id="CHEBI:74151"/>
        <dbReference type="EC" id="2.3.1.225"/>
    </reaction>
</comment>
<dbReference type="Pfam" id="PF01529">
    <property type="entry name" value="DHHC"/>
    <property type="match status" value="1"/>
</dbReference>
<evidence type="ECO:0000256" key="3">
    <source>
        <dbReference type="ARBA" id="ARBA00022692"/>
    </source>
</evidence>
<dbReference type="GO" id="GO:0005794">
    <property type="term" value="C:Golgi apparatus"/>
    <property type="evidence" value="ECO:0007669"/>
    <property type="project" value="TreeGrafter"/>
</dbReference>
<dbReference type="GO" id="GO:0016020">
    <property type="term" value="C:membrane"/>
    <property type="evidence" value="ECO:0007669"/>
    <property type="project" value="UniProtKB-SubCell"/>
</dbReference>
<dbReference type="Proteomes" id="UP001152797">
    <property type="component" value="Unassembled WGS sequence"/>
</dbReference>
<protein>
    <recommendedName>
        <fullName evidence="7">Palmitoyltransferase</fullName>
        <ecNumber evidence="7">2.3.1.225</ecNumber>
    </recommendedName>
</protein>
<dbReference type="EMBL" id="CAMXCT020000258">
    <property type="protein sequence ID" value="CAL1129645.1"/>
    <property type="molecule type" value="Genomic_DNA"/>
</dbReference>
<feature type="transmembrane region" description="Helical" evidence="7">
    <location>
        <begin position="142"/>
        <end position="165"/>
    </location>
</feature>
<dbReference type="AlphaFoldDB" id="A0A9P1BP96"/>
<keyword evidence="4 7" id="KW-1133">Transmembrane helix</keyword>
<comment type="similarity">
    <text evidence="7">Belongs to the DHHC palmitoyltransferase family.</text>
</comment>
<keyword evidence="11" id="KW-1185">Reference proteome</keyword>
<sequence length="267" mass="30420">MYSTTLTVAFAVNFCAIPEFRHWRCIAILYNCIVMLQLASHLQCMWTNPGIAKDFLDQELQQQMREEYHRLRAAGLSEDAAAHCRESVKVCGARPRKWWCVQCDTFRPKRAHHCKTCRACVLDMDHHCPWVNNCVGRRNHKFFILFVGYAWLACIWSVTILTYAIRNNEETAWNPDFLGPANSRFSLRSCVAAQILCLGCAALSFVFAIFASVMGCDQWTFLIEGHGVVDQKLHKMGVRPGIPRAIRGQVRRVADGHGSGNLITWLN</sequence>
<dbReference type="PANTHER" id="PTHR22883">
    <property type="entry name" value="ZINC FINGER DHHC DOMAIN CONTAINING PROTEIN"/>
    <property type="match status" value="1"/>
</dbReference>
<keyword evidence="6 7" id="KW-0012">Acyltransferase</keyword>
<dbReference type="GO" id="GO:0006612">
    <property type="term" value="P:protein targeting to membrane"/>
    <property type="evidence" value="ECO:0007669"/>
    <property type="project" value="TreeGrafter"/>
</dbReference>
<evidence type="ECO:0000256" key="4">
    <source>
        <dbReference type="ARBA" id="ARBA00022989"/>
    </source>
</evidence>
<keyword evidence="3 7" id="KW-0812">Transmembrane</keyword>
<dbReference type="OrthoDB" id="331948at2759"/>
<evidence type="ECO:0000313" key="9">
    <source>
        <dbReference type="EMBL" id="CAI3976270.1"/>
    </source>
</evidence>
<organism evidence="9">
    <name type="scientific">Cladocopium goreaui</name>
    <dbReference type="NCBI Taxonomy" id="2562237"/>
    <lineage>
        <taxon>Eukaryota</taxon>
        <taxon>Sar</taxon>
        <taxon>Alveolata</taxon>
        <taxon>Dinophyceae</taxon>
        <taxon>Suessiales</taxon>
        <taxon>Symbiodiniaceae</taxon>
        <taxon>Cladocopium</taxon>
    </lineage>
</organism>
<evidence type="ECO:0000256" key="1">
    <source>
        <dbReference type="ARBA" id="ARBA00004141"/>
    </source>
</evidence>